<evidence type="ECO:0000313" key="2">
    <source>
        <dbReference type="Proteomes" id="UP001595699"/>
    </source>
</evidence>
<reference evidence="2" key="1">
    <citation type="journal article" date="2019" name="Int. J. Syst. Evol. Microbiol.">
        <title>The Global Catalogue of Microorganisms (GCM) 10K type strain sequencing project: providing services to taxonomists for standard genome sequencing and annotation.</title>
        <authorList>
            <consortium name="The Broad Institute Genomics Platform"/>
            <consortium name="The Broad Institute Genome Sequencing Center for Infectious Disease"/>
            <person name="Wu L."/>
            <person name="Ma J."/>
        </authorList>
    </citation>
    <scope>NUCLEOTIDE SEQUENCE [LARGE SCALE GENOMIC DNA]</scope>
    <source>
        <strain evidence="2">CGMCC 4.7241</strain>
    </source>
</reference>
<dbReference type="EMBL" id="JBHRZH010000017">
    <property type="protein sequence ID" value="MFC3763305.1"/>
    <property type="molecule type" value="Genomic_DNA"/>
</dbReference>
<dbReference type="Proteomes" id="UP001595699">
    <property type="component" value="Unassembled WGS sequence"/>
</dbReference>
<accession>A0ABV7YHX8</accession>
<comment type="caution">
    <text evidence="1">The sequence shown here is derived from an EMBL/GenBank/DDBJ whole genome shotgun (WGS) entry which is preliminary data.</text>
</comment>
<gene>
    <name evidence="1" type="ORF">ACFOUW_20880</name>
</gene>
<sequence>MLMTDPTYALPVLGMMAERAVAAEAVEASAAEEWLADQRRRATENRLVLGMPMFLGAGTKPTT</sequence>
<organism evidence="1 2">
    <name type="scientific">Tenggerimyces flavus</name>
    <dbReference type="NCBI Taxonomy" id="1708749"/>
    <lineage>
        <taxon>Bacteria</taxon>
        <taxon>Bacillati</taxon>
        <taxon>Actinomycetota</taxon>
        <taxon>Actinomycetes</taxon>
        <taxon>Propionibacteriales</taxon>
        <taxon>Nocardioidaceae</taxon>
        <taxon>Tenggerimyces</taxon>
    </lineage>
</organism>
<protein>
    <submittedName>
        <fullName evidence="1">Uncharacterized protein</fullName>
    </submittedName>
</protein>
<keyword evidence="2" id="KW-1185">Reference proteome</keyword>
<dbReference type="RefSeq" id="WP_205119630.1">
    <property type="nucleotide sequence ID" value="NZ_JAFBCM010000001.1"/>
</dbReference>
<name>A0ABV7YHX8_9ACTN</name>
<proteinExistence type="predicted"/>
<evidence type="ECO:0000313" key="1">
    <source>
        <dbReference type="EMBL" id="MFC3763305.1"/>
    </source>
</evidence>